<dbReference type="PANTHER" id="PTHR14939">
    <property type="entry name" value="F-BOX ONLY PROTEIN 22"/>
    <property type="match status" value="1"/>
</dbReference>
<evidence type="ECO:0000256" key="3">
    <source>
        <dbReference type="ARBA" id="ARBA00022692"/>
    </source>
</evidence>
<protein>
    <recommendedName>
        <fullName evidence="9">FIST C domain protein</fullName>
    </recommendedName>
</protein>
<dbReference type="InterPro" id="IPR013702">
    <property type="entry name" value="FIST_domain_N"/>
</dbReference>
<dbReference type="KEGG" id="cyn:Cyan7425_4241"/>
<dbReference type="eggNOG" id="COG4398">
    <property type="taxonomic scope" value="Bacteria"/>
</dbReference>
<dbReference type="AlphaFoldDB" id="B8HXK9"/>
<evidence type="ECO:0000259" key="6">
    <source>
        <dbReference type="SMART" id="SM00897"/>
    </source>
</evidence>
<evidence type="ECO:0000256" key="2">
    <source>
        <dbReference type="ARBA" id="ARBA00022475"/>
    </source>
</evidence>
<keyword evidence="5" id="KW-0472">Membrane</keyword>
<accession>B8HXK9</accession>
<dbReference type="OrthoDB" id="9770435at2"/>
<dbReference type="Pfam" id="PF08495">
    <property type="entry name" value="FIST"/>
    <property type="match status" value="1"/>
</dbReference>
<dbReference type="InterPro" id="IPR019494">
    <property type="entry name" value="FIST_C"/>
</dbReference>
<sequence length="411" mass="44555">MKWASAISTRYSLEAAVKEVTRQTQHALGQPADLALVFISSSFASEYSRLLPLLQDHLTVPHLIGCGGEGVIGMNRDGEPEEVESEPALALMLGHLPGVNLHPFHIVAEDLPDLDSPPDQWVDLIGVAVETQPHFVLLADALTAKINDLLQGLDYAYPGAIKIGGLTNSNNSRGCGLFCNSTLYREGCIGIALSGNLVLETIVAQGCRPIGEPYRVAEAERNIVLKLEPLTVEASPSSASARLQTPLEALEDLIRELSESDRQLAQDSLFVGVVRDEFKQTLEPGDFLIRNLIGLDPRAGAIAIGDRVRPGQRIQFHLRDSEASAAELELLLQRYNQNLEVGANPIGALLFSCLGRGVGLYGKPHFDSRLFSRYLNTIPLSGFFCYGEIGPLGGETFLHGYTSAFGIFRSP</sequence>
<comment type="subcellular location">
    <subcellularLocation>
        <location evidence="1">Cell membrane</location>
        <topology evidence="1">Multi-pass membrane protein</topology>
    </subcellularLocation>
</comment>
<dbReference type="STRING" id="395961.Cyan7425_4241"/>
<evidence type="ECO:0000259" key="7">
    <source>
        <dbReference type="SMART" id="SM01204"/>
    </source>
</evidence>
<name>B8HXK9_CYAP4</name>
<evidence type="ECO:0008006" key="9">
    <source>
        <dbReference type="Google" id="ProtNLM"/>
    </source>
</evidence>
<dbReference type="HOGENOM" id="CLU_055814_0_0_3"/>
<proteinExistence type="predicted"/>
<keyword evidence="4" id="KW-1133">Transmembrane helix</keyword>
<dbReference type="PIRSF" id="PIRSF018953">
    <property type="entry name" value="UCP018953"/>
    <property type="match status" value="1"/>
</dbReference>
<keyword evidence="2" id="KW-1003">Cell membrane</keyword>
<evidence type="ECO:0000256" key="1">
    <source>
        <dbReference type="ARBA" id="ARBA00004651"/>
    </source>
</evidence>
<feature type="domain" description="FIST" evidence="6">
    <location>
        <begin position="31"/>
        <end position="229"/>
    </location>
</feature>
<evidence type="ECO:0000313" key="8">
    <source>
        <dbReference type="EMBL" id="ACL46554.1"/>
    </source>
</evidence>
<gene>
    <name evidence="8" type="ordered locus">Cyan7425_4241</name>
</gene>
<dbReference type="PANTHER" id="PTHR14939:SF5">
    <property type="entry name" value="F-BOX ONLY PROTEIN 22"/>
    <property type="match status" value="1"/>
</dbReference>
<dbReference type="SMART" id="SM00897">
    <property type="entry name" value="FIST"/>
    <property type="match status" value="1"/>
</dbReference>
<dbReference type="InterPro" id="IPR016741">
    <property type="entry name" value="UCP018953"/>
</dbReference>
<keyword evidence="3" id="KW-0812">Transmembrane</keyword>
<organism evidence="8">
    <name type="scientific">Cyanothece sp. (strain PCC 7425 / ATCC 29141)</name>
    <dbReference type="NCBI Taxonomy" id="395961"/>
    <lineage>
        <taxon>Bacteria</taxon>
        <taxon>Bacillati</taxon>
        <taxon>Cyanobacteriota</taxon>
        <taxon>Cyanophyceae</taxon>
        <taxon>Gomontiellales</taxon>
        <taxon>Cyanothecaceae</taxon>
        <taxon>Cyanothece</taxon>
    </lineage>
</organism>
<dbReference type="GO" id="GO:0005886">
    <property type="term" value="C:plasma membrane"/>
    <property type="evidence" value="ECO:0007669"/>
    <property type="project" value="UniProtKB-SubCell"/>
</dbReference>
<dbReference type="SMART" id="SM01204">
    <property type="entry name" value="FIST_C"/>
    <property type="match status" value="1"/>
</dbReference>
<reference evidence="8" key="1">
    <citation type="submission" date="2009-01" db="EMBL/GenBank/DDBJ databases">
        <title>Complete sequence of chromosome Cyanothece sp. PCC 7425.</title>
        <authorList>
            <consortium name="US DOE Joint Genome Institute"/>
            <person name="Lucas S."/>
            <person name="Copeland A."/>
            <person name="Lapidus A."/>
            <person name="Glavina del Rio T."/>
            <person name="Dalin E."/>
            <person name="Tice H."/>
            <person name="Bruce D."/>
            <person name="Goodwin L."/>
            <person name="Pitluck S."/>
            <person name="Sims D."/>
            <person name="Meineke L."/>
            <person name="Brettin T."/>
            <person name="Detter J.C."/>
            <person name="Han C."/>
            <person name="Larimer F."/>
            <person name="Land M."/>
            <person name="Hauser L."/>
            <person name="Kyrpides N."/>
            <person name="Ovchinnikova G."/>
            <person name="Liberton M."/>
            <person name="Stoeckel J."/>
            <person name="Banerjee A."/>
            <person name="Singh A."/>
            <person name="Page L."/>
            <person name="Sato H."/>
            <person name="Zhao L."/>
            <person name="Sherman L."/>
            <person name="Pakrasi H."/>
            <person name="Richardson P."/>
        </authorList>
    </citation>
    <scope>NUCLEOTIDE SEQUENCE</scope>
    <source>
        <strain evidence="8">PCC 7425</strain>
    </source>
</reference>
<dbReference type="EMBL" id="CP001344">
    <property type="protein sequence ID" value="ACL46554.1"/>
    <property type="molecule type" value="Genomic_DNA"/>
</dbReference>
<evidence type="ECO:0000256" key="4">
    <source>
        <dbReference type="ARBA" id="ARBA00022989"/>
    </source>
</evidence>
<feature type="domain" description="FIST C-domain" evidence="7">
    <location>
        <begin position="246"/>
        <end position="392"/>
    </location>
</feature>
<dbReference type="Pfam" id="PF10442">
    <property type="entry name" value="FIST_C"/>
    <property type="match status" value="1"/>
</dbReference>
<evidence type="ECO:0000256" key="5">
    <source>
        <dbReference type="ARBA" id="ARBA00023136"/>
    </source>
</evidence>